<protein>
    <recommendedName>
        <fullName evidence="3">histidine kinase</fullName>
        <ecNumber evidence="3">2.7.13.3</ecNumber>
    </recommendedName>
</protein>
<dbReference type="SMART" id="SM00073">
    <property type="entry name" value="HPT"/>
    <property type="match status" value="1"/>
</dbReference>
<dbReference type="InterPro" id="IPR036890">
    <property type="entry name" value="HATPase_C_sf"/>
</dbReference>
<evidence type="ECO:0000256" key="4">
    <source>
        <dbReference type="ARBA" id="ARBA00022475"/>
    </source>
</evidence>
<dbReference type="PANTHER" id="PTHR45339">
    <property type="entry name" value="HYBRID SIGNAL TRANSDUCTION HISTIDINE KINASE J"/>
    <property type="match status" value="1"/>
</dbReference>
<dbReference type="Gene3D" id="3.40.190.10">
    <property type="entry name" value="Periplasmic binding protein-like II"/>
    <property type="match status" value="6"/>
</dbReference>
<dbReference type="SUPFAM" id="SSF52172">
    <property type="entry name" value="CheY-like"/>
    <property type="match status" value="2"/>
</dbReference>
<evidence type="ECO:0000256" key="12">
    <source>
        <dbReference type="PROSITE-ProRule" id="PRU00110"/>
    </source>
</evidence>
<dbReference type="InterPro" id="IPR011006">
    <property type="entry name" value="CheY-like_superfamily"/>
</dbReference>
<organism evidence="18 19">
    <name type="scientific">Corallincola platygyrae</name>
    <dbReference type="NCBI Taxonomy" id="1193278"/>
    <lineage>
        <taxon>Bacteria</taxon>
        <taxon>Pseudomonadati</taxon>
        <taxon>Pseudomonadota</taxon>
        <taxon>Gammaproteobacteria</taxon>
        <taxon>Alteromonadales</taxon>
        <taxon>Psychromonadaceae</taxon>
        <taxon>Corallincola</taxon>
    </lineage>
</organism>
<comment type="subcellular location">
    <subcellularLocation>
        <location evidence="2">Cell membrane</location>
        <topology evidence="2">Multi-pass membrane protein</topology>
    </subcellularLocation>
</comment>
<evidence type="ECO:0000256" key="5">
    <source>
        <dbReference type="ARBA" id="ARBA00022553"/>
    </source>
</evidence>
<keyword evidence="14" id="KW-0175">Coiled coil</keyword>
<dbReference type="InterPro" id="IPR005467">
    <property type="entry name" value="His_kinase_dom"/>
</dbReference>
<dbReference type="Gene3D" id="3.40.50.2300">
    <property type="match status" value="2"/>
</dbReference>
<evidence type="ECO:0000313" key="18">
    <source>
        <dbReference type="EMBL" id="MFD2096968.1"/>
    </source>
</evidence>
<dbReference type="PROSITE" id="PS50110">
    <property type="entry name" value="RESPONSE_REGULATORY"/>
    <property type="match status" value="2"/>
</dbReference>
<dbReference type="Pfam" id="PF02518">
    <property type="entry name" value="HATPase_c"/>
    <property type="match status" value="1"/>
</dbReference>
<dbReference type="Gene3D" id="3.30.565.10">
    <property type="entry name" value="Histidine kinase-like ATPase, C-terminal domain"/>
    <property type="match status" value="1"/>
</dbReference>
<keyword evidence="11" id="KW-0472">Membrane</keyword>
<comment type="catalytic activity">
    <reaction evidence="1">
        <text>ATP + protein L-histidine = ADP + protein N-phospho-L-histidine.</text>
        <dbReference type="EC" id="2.7.13.3"/>
    </reaction>
</comment>
<evidence type="ECO:0000256" key="13">
    <source>
        <dbReference type="PROSITE-ProRule" id="PRU00169"/>
    </source>
</evidence>
<name>A0ABW4XR77_9GAMM</name>
<dbReference type="InterPro" id="IPR001789">
    <property type="entry name" value="Sig_transdc_resp-reg_receiver"/>
</dbReference>
<dbReference type="Pfam" id="PF00512">
    <property type="entry name" value="HisKA"/>
    <property type="match status" value="1"/>
</dbReference>
<dbReference type="Gene3D" id="1.10.287.130">
    <property type="match status" value="1"/>
</dbReference>
<reference evidence="19" key="1">
    <citation type="journal article" date="2019" name="Int. J. Syst. Evol. Microbiol.">
        <title>The Global Catalogue of Microorganisms (GCM) 10K type strain sequencing project: providing services to taxonomists for standard genome sequencing and annotation.</title>
        <authorList>
            <consortium name="The Broad Institute Genomics Platform"/>
            <consortium name="The Broad Institute Genome Sequencing Center for Infectious Disease"/>
            <person name="Wu L."/>
            <person name="Ma J."/>
        </authorList>
    </citation>
    <scope>NUCLEOTIDE SEQUENCE [LARGE SCALE GENOMIC DNA]</scope>
    <source>
        <strain evidence="19">CGMCC 1.10992</strain>
    </source>
</reference>
<dbReference type="SUPFAM" id="SSF55874">
    <property type="entry name" value="ATPase domain of HSP90 chaperone/DNA topoisomerase II/histidine kinase"/>
    <property type="match status" value="1"/>
</dbReference>
<feature type="domain" description="Response regulatory" evidence="16">
    <location>
        <begin position="1208"/>
        <end position="1324"/>
    </location>
</feature>
<dbReference type="PROSITE" id="PS50894">
    <property type="entry name" value="HPT"/>
    <property type="match status" value="1"/>
</dbReference>
<evidence type="ECO:0000259" key="15">
    <source>
        <dbReference type="PROSITE" id="PS50109"/>
    </source>
</evidence>
<dbReference type="SUPFAM" id="SSF47226">
    <property type="entry name" value="Histidine-containing phosphotransfer domain, HPT domain"/>
    <property type="match status" value="1"/>
</dbReference>
<dbReference type="SUPFAM" id="SSF47384">
    <property type="entry name" value="Homodimeric domain of signal transducing histidine kinase"/>
    <property type="match status" value="1"/>
</dbReference>
<feature type="modified residue" description="Phosphohistidine" evidence="12">
    <location>
        <position position="1399"/>
    </location>
</feature>
<dbReference type="CDD" id="cd16922">
    <property type="entry name" value="HATPase_EvgS-ArcB-TorS-like"/>
    <property type="match status" value="1"/>
</dbReference>
<comment type="caution">
    <text evidence="18">The sequence shown here is derived from an EMBL/GenBank/DDBJ whole genome shotgun (WGS) entry which is preliminary data.</text>
</comment>
<dbReference type="CDD" id="cd17546">
    <property type="entry name" value="REC_hyHK_CKI1_RcsC-like"/>
    <property type="match status" value="2"/>
</dbReference>
<dbReference type="PRINTS" id="PR00344">
    <property type="entry name" value="BCTRLSENSOR"/>
</dbReference>
<dbReference type="PANTHER" id="PTHR45339:SF1">
    <property type="entry name" value="HYBRID SIGNAL TRANSDUCTION HISTIDINE KINASE J"/>
    <property type="match status" value="1"/>
</dbReference>
<evidence type="ECO:0000256" key="14">
    <source>
        <dbReference type="SAM" id="Coils"/>
    </source>
</evidence>
<dbReference type="InterPro" id="IPR036641">
    <property type="entry name" value="HPT_dom_sf"/>
</dbReference>
<evidence type="ECO:0000256" key="1">
    <source>
        <dbReference type="ARBA" id="ARBA00000085"/>
    </source>
</evidence>
<dbReference type="PROSITE" id="PS50109">
    <property type="entry name" value="HIS_KIN"/>
    <property type="match status" value="1"/>
</dbReference>
<dbReference type="CDD" id="cd01007">
    <property type="entry name" value="PBP2_BvgS_HisK_like"/>
    <property type="match status" value="2"/>
</dbReference>
<dbReference type="Gene3D" id="1.20.120.160">
    <property type="entry name" value="HPT domain"/>
    <property type="match status" value="1"/>
</dbReference>
<feature type="modified residue" description="4-aspartylphosphate" evidence="13">
    <location>
        <position position="1257"/>
    </location>
</feature>
<accession>A0ABW4XR77</accession>
<feature type="domain" description="Response regulatory" evidence="16">
    <location>
        <begin position="1064"/>
        <end position="1187"/>
    </location>
</feature>
<dbReference type="SUPFAM" id="SSF53850">
    <property type="entry name" value="Periplasmic binding protein-like II"/>
    <property type="match status" value="3"/>
</dbReference>
<keyword evidence="5 13" id="KW-0597">Phosphoprotein</keyword>
<keyword evidence="7" id="KW-0547">Nucleotide-binding</keyword>
<dbReference type="InterPro" id="IPR004358">
    <property type="entry name" value="Sig_transdc_His_kin-like_C"/>
</dbReference>
<evidence type="ECO:0000256" key="3">
    <source>
        <dbReference type="ARBA" id="ARBA00012438"/>
    </source>
</evidence>
<dbReference type="InterPro" id="IPR003661">
    <property type="entry name" value="HisK_dim/P_dom"/>
</dbReference>
<feature type="modified residue" description="4-aspartylphosphate" evidence="13">
    <location>
        <position position="1120"/>
    </location>
</feature>
<evidence type="ECO:0000256" key="6">
    <source>
        <dbReference type="ARBA" id="ARBA00022692"/>
    </source>
</evidence>
<evidence type="ECO:0000259" key="17">
    <source>
        <dbReference type="PROSITE" id="PS50894"/>
    </source>
</evidence>
<feature type="domain" description="HPt" evidence="17">
    <location>
        <begin position="1360"/>
        <end position="1457"/>
    </location>
</feature>
<dbReference type="SMART" id="SM00062">
    <property type="entry name" value="PBPb"/>
    <property type="match status" value="3"/>
</dbReference>
<keyword evidence="8" id="KW-0067">ATP-binding</keyword>
<evidence type="ECO:0000256" key="7">
    <source>
        <dbReference type="ARBA" id="ARBA00022741"/>
    </source>
</evidence>
<evidence type="ECO:0000256" key="9">
    <source>
        <dbReference type="ARBA" id="ARBA00022989"/>
    </source>
</evidence>
<dbReference type="EMBL" id="JBHUHT010000014">
    <property type="protein sequence ID" value="MFD2096968.1"/>
    <property type="molecule type" value="Genomic_DNA"/>
</dbReference>
<dbReference type="EC" id="2.7.13.3" evidence="3"/>
<dbReference type="CDD" id="cd00082">
    <property type="entry name" value="HisKA"/>
    <property type="match status" value="1"/>
</dbReference>
<feature type="coiled-coil region" evidence="14">
    <location>
        <begin position="785"/>
        <end position="812"/>
    </location>
</feature>
<dbReference type="InterPro" id="IPR036097">
    <property type="entry name" value="HisK_dim/P_sf"/>
</dbReference>
<keyword evidence="10" id="KW-0902">Two-component regulatory system</keyword>
<evidence type="ECO:0000256" key="2">
    <source>
        <dbReference type="ARBA" id="ARBA00004651"/>
    </source>
</evidence>
<gene>
    <name evidence="18" type="ORF">ACFSJ3_13310</name>
</gene>
<evidence type="ECO:0000256" key="8">
    <source>
        <dbReference type="ARBA" id="ARBA00022840"/>
    </source>
</evidence>
<dbReference type="InterPro" id="IPR008207">
    <property type="entry name" value="Sig_transdc_His_kin_Hpt_dom"/>
</dbReference>
<keyword evidence="19" id="KW-1185">Reference proteome</keyword>
<dbReference type="SMART" id="SM00387">
    <property type="entry name" value="HATPase_c"/>
    <property type="match status" value="1"/>
</dbReference>
<evidence type="ECO:0000256" key="11">
    <source>
        <dbReference type="ARBA" id="ARBA00023136"/>
    </source>
</evidence>
<dbReference type="Pfam" id="PF01627">
    <property type="entry name" value="Hpt"/>
    <property type="match status" value="1"/>
</dbReference>
<keyword evidence="6" id="KW-0812">Transmembrane</keyword>
<dbReference type="InterPro" id="IPR003594">
    <property type="entry name" value="HATPase_dom"/>
</dbReference>
<dbReference type="Proteomes" id="UP001597380">
    <property type="component" value="Unassembled WGS sequence"/>
</dbReference>
<dbReference type="Pfam" id="PF00497">
    <property type="entry name" value="SBP_bac_3"/>
    <property type="match status" value="3"/>
</dbReference>
<keyword evidence="4" id="KW-1003">Cell membrane</keyword>
<keyword evidence="9" id="KW-1133">Transmembrane helix</keyword>
<evidence type="ECO:0000313" key="19">
    <source>
        <dbReference type="Proteomes" id="UP001597380"/>
    </source>
</evidence>
<feature type="domain" description="Histidine kinase" evidence="15">
    <location>
        <begin position="822"/>
        <end position="1043"/>
    </location>
</feature>
<dbReference type="RefSeq" id="WP_345339728.1">
    <property type="nucleotide sequence ID" value="NZ_BAABLI010000011.1"/>
</dbReference>
<dbReference type="InterPro" id="IPR001638">
    <property type="entry name" value="Solute-binding_3/MltF_N"/>
</dbReference>
<dbReference type="SMART" id="SM00448">
    <property type="entry name" value="REC"/>
    <property type="match status" value="2"/>
</dbReference>
<dbReference type="Pfam" id="PF00072">
    <property type="entry name" value="Response_reg"/>
    <property type="match status" value="2"/>
</dbReference>
<dbReference type="SMART" id="SM00388">
    <property type="entry name" value="HisKA"/>
    <property type="match status" value="1"/>
</dbReference>
<evidence type="ECO:0000256" key="10">
    <source>
        <dbReference type="ARBA" id="ARBA00023012"/>
    </source>
</evidence>
<proteinExistence type="predicted"/>
<sequence length="1538" mass="172044">MELRRALGSCVVSLIAVLITLWIPLSVDASEAAPLRIGYRIDSAPMQYQNEHGEASGILVDYWRTWAEVAGTQVEFVGGSNADTQAWLVDGQIDLIAGVFENEKRARQMVFSKPLLHSEYFLYFNTAQVNLPSANAIENHSIGVTRNSFHHDWVERHYPGADLRTFDSYGDLFSAAARGEIELFVSQPLYLATYLKHHPSTVRFEPIMPALYGRPYRAAISKHNLPLLKYVDRHIVQIDNKQKDAISAKWSGFHWEYMRHETQATEQDKFRARLSAMEIAWLEAHPVIPLGVDGRWPPVDFVDDSGELTGVLEEYLTLLEARLGVTFEPRIFGSFGDMVSALEKGNIKAGATIVKTPDRSKELWFTSPYFSAIKVIVSRSDQAPFQSLTSLHGHKIALEQGFYLVDEIRSSHPQIDVHVYPSTEDALKALSFGQVDAYIGNQAVVSWFSRSLQLTNLTFSGDPEYEPAHQRFAVHQDPQWQPLVGILNKALDSIDVSNRTQIYKRWISDDAQQFTLNPIMLSHNERQWLELHRTWRLGIDHAWPPFEFVEDGAYRGISADIMALLARNLEVEFEPVTSLDWQQTMTAFEQGELDMLAAVGATPERRQKMLFTKPYMEHPYMILVHDDTRFVTEMNDLLDKRVAVVEGYAIQDILRAEYPDLEMKAFNNSEAALLALSGGEVDAYIGILGSSAWTLEALGIRNVKVAAPTPYRFAQSIAVRKDWPELIPILNKAISSLSDHQRKAIENRWFSVQFEHHANHYQIWRAIIITCAIALPIIVVVLIWNRKLNHAKDRLKESRARLAEAKLAAEQASRFKSQFLANMSHEIRTPMNAIVGMTHLMFKTSLDNKQRDYAEKINRASLTLLGVINDILDFSKVEAGKLEIEDSEFQLQEIFASLSGLLATKAAEKGIEVLLDIESGLPDKLVGDPLRIEQVLINLTQNAIKFTERGEVIVKVRQKELTNSHVTLAFSVKDTGVGIPSEQLQKLFLPFTQADGSRTRQHGGTGLGLSISKQLVDLMGGEIHASSEVGKGSIFGFNLTLALADADTDSSSVFRVDPDLRGIRVLVVDDNASARQVLHEMLTSFSFKVDTVASGSEAIDLVHRANSEPDGTPYQLVLMDWQMPGMNGIEACRAIRYLPLVHNPVVILVTAYGREDVAQEAELAELDGFLIKPLNASLLFDTIVRLFSGEQGTASVESDAAEAQLKGQVLLVEDHPVNQQVAEELLQLMGLQVTVAGNGEEAIACLAKQPFELVLMDVQMPVMDGFTATQKIREMSAFVDLPIVAMTAHAMKGDRERCLAAGMNEHIPKPIDPKRLYEVLSQWLDVGHPVANDEEALPKPEQIKIEGLDTAWGISRVGGNPELYLKLVSEFFQRHRNELLHIRKAAECGDLKEVHRAVHTLRGVAGNIGAKPLEHAGARLESRIQVESFSFSLAEWSAFEDAYQQLFDALAEQVATEQEDELNEQESPTIVVPPDQLNELLGPLMRLLKEGDPSAKGMVKELESQLDQRLAAQLTDLINEFEFDKARDVIAETLSHAE</sequence>
<evidence type="ECO:0000259" key="16">
    <source>
        <dbReference type="PROSITE" id="PS50110"/>
    </source>
</evidence>